<comment type="caution">
    <text evidence="1">The sequence shown here is derived from an EMBL/GenBank/DDBJ whole genome shotgun (WGS) entry which is preliminary data.</text>
</comment>
<proteinExistence type="predicted"/>
<evidence type="ECO:0000313" key="1">
    <source>
        <dbReference type="EMBL" id="KAK5583025.1"/>
    </source>
</evidence>
<name>A0AAN7Z3H0_9MYCE</name>
<dbReference type="Proteomes" id="UP001344447">
    <property type="component" value="Unassembled WGS sequence"/>
</dbReference>
<dbReference type="AlphaFoldDB" id="A0AAN7Z3H0"/>
<evidence type="ECO:0000313" key="2">
    <source>
        <dbReference type="Proteomes" id="UP001344447"/>
    </source>
</evidence>
<accession>A0AAN7Z3H0</accession>
<organism evidence="1 2">
    <name type="scientific">Dictyostelium firmibasis</name>
    <dbReference type="NCBI Taxonomy" id="79012"/>
    <lineage>
        <taxon>Eukaryota</taxon>
        <taxon>Amoebozoa</taxon>
        <taxon>Evosea</taxon>
        <taxon>Eumycetozoa</taxon>
        <taxon>Dictyostelia</taxon>
        <taxon>Dictyosteliales</taxon>
        <taxon>Dictyosteliaceae</taxon>
        <taxon>Dictyostelium</taxon>
    </lineage>
</organism>
<keyword evidence="2" id="KW-1185">Reference proteome</keyword>
<sequence length="52" mass="6381">MIMIVNLKVKTTLQKYLKKCTFHIKIFFLCLYERYHISIHPRGILNSFILYF</sequence>
<dbReference type="EMBL" id="JAVFKY010000001">
    <property type="protein sequence ID" value="KAK5583025.1"/>
    <property type="molecule type" value="Genomic_DNA"/>
</dbReference>
<gene>
    <name evidence="1" type="ORF">RB653_004615</name>
</gene>
<reference evidence="1 2" key="1">
    <citation type="submission" date="2023-11" db="EMBL/GenBank/DDBJ databases">
        <title>Dfirmibasis_genome.</title>
        <authorList>
            <person name="Edelbroek B."/>
            <person name="Kjellin J."/>
            <person name="Jerlstrom-Hultqvist J."/>
            <person name="Soderbom F."/>
        </authorList>
    </citation>
    <scope>NUCLEOTIDE SEQUENCE [LARGE SCALE GENOMIC DNA]</scope>
    <source>
        <strain evidence="1 2">TNS-C-14</strain>
    </source>
</reference>
<protein>
    <submittedName>
        <fullName evidence="1">Uncharacterized protein</fullName>
    </submittedName>
</protein>